<gene>
    <name evidence="1" type="ORF">CRV049</name>
</gene>
<dbReference type="GeneID" id="4363312"/>
<protein>
    <submittedName>
        <fullName evidence="1">Uncharacterized protein</fullName>
    </submittedName>
</protein>
<organism evidence="1 2">
    <name type="scientific">Nile crocodilepox virus (isolate Crocodylus niloticus/Zimbabwe/Ume/2001)</name>
    <name type="common">CRV</name>
    <dbReference type="NCBI Taxonomy" id="1289473"/>
    <lineage>
        <taxon>Viruses</taxon>
        <taxon>Varidnaviria</taxon>
        <taxon>Bamfordvirae</taxon>
        <taxon>Nucleocytoviricota</taxon>
        <taxon>Pokkesviricetes</taxon>
        <taxon>Chitovirales</taxon>
        <taxon>Poxviridae</taxon>
        <taxon>Chordopoxvirinae</taxon>
        <taxon>Crocodylidpoxvirus</taxon>
        <taxon>Crocodylidpoxvirus nilecrocodilepox</taxon>
        <taxon>Nile crocodilepox virus</taxon>
    </lineage>
</organism>
<dbReference type="Proteomes" id="UP000011300">
    <property type="component" value="Segment"/>
</dbReference>
<dbReference type="SUPFAM" id="SSF75632">
    <property type="entry name" value="Cullin homology domain"/>
    <property type="match status" value="1"/>
</dbReference>
<dbReference type="InterPro" id="IPR036317">
    <property type="entry name" value="Cullin_homology_sf"/>
</dbReference>
<accession>Q070K2</accession>
<proteinExistence type="predicted"/>
<dbReference type="RefSeq" id="YP_784239.1">
    <property type="nucleotide sequence ID" value="NC_008030.1"/>
</dbReference>
<reference evidence="1 2" key="1">
    <citation type="journal article" date="2006" name="J. Virol.">
        <title>Genome of crocodilepox virus.</title>
        <authorList>
            <person name="Afonso C.L."/>
            <person name="Tulman E.R."/>
            <person name="Delhon G."/>
            <person name="Lu Z."/>
            <person name="Viljoen G.J."/>
            <person name="Wallace D.B."/>
            <person name="Kutish G.F."/>
            <person name="Rock D.L."/>
        </authorList>
    </citation>
    <scope>NUCLEOTIDE SEQUENCE [LARGE SCALE GENOMIC DNA]</scope>
    <source>
        <strain evidence="2">Isolate Crocodylus niloticus/Zimbabwe/Ume/2001</strain>
    </source>
</reference>
<organismHost>
    <name type="scientific">Crocodylus johnstoni</name>
    <name type="common">Australian freshwater crocodile</name>
    <dbReference type="NCBI Taxonomy" id="184234"/>
</organismHost>
<name>Q070K2_CPRVZ</name>
<keyword evidence="2" id="KW-1185">Reference proteome</keyword>
<evidence type="ECO:0000313" key="2">
    <source>
        <dbReference type="Proteomes" id="UP000011300"/>
    </source>
</evidence>
<organismHost>
    <name type="scientific">Crocodylus niloticus</name>
    <name type="common">Nile crocodile</name>
    <name type="synonym">African crocodile</name>
    <dbReference type="NCBI Taxonomy" id="8501"/>
</organismHost>
<dbReference type="EMBL" id="DQ356948">
    <property type="protein sequence ID" value="ABJ08940.1"/>
    <property type="molecule type" value="Genomic_DNA"/>
</dbReference>
<sequence>MLRLIRDHVFGAAPIAPRHAAEARAMLAVDGRARALAELGEEASSYLEALLREKSSDAAGADASEALAAFAERLPDALAAAAALFPLLRREEVLRVLRDRARRLLFRAEILAATTASLAASATEGDFVAGYRRLCAFAGGDDDLERLNAHVCHRLLTAGAAPGALESLQRWCFLRGAQPELYGDLAARLRASLKDGAEPLLRGEPPRFAAATADVFYLLFEAAPRRASELLARQRDREGRGFRAALADAVDDAVRADGDLPSGFFEAALGGRADADFARAVRARLLTRVLTRPDHSLRRAENRCLEALRPALPFADYLFCLGAANAAVKSGDSISVPASYCPVVSTGAARARAAAGATAAADERANPPRVARRSRVTLMFGYAELEAVFGDRSYAVVCNSLQMLVLIRAAIRRLDLEELATDLACDLKLLKFNVRCIVNAGLLNASRNAVSLNRSFSSSAQRLDFLDGCRPRLRVPRSQHGP</sequence>
<dbReference type="KEGG" id="vg:4363312"/>
<organismHost>
    <name type="scientific">Crocodylus porosus</name>
    <name type="common">Saltwater crocodile</name>
    <name type="synonym">Estuarine crocodile</name>
    <dbReference type="NCBI Taxonomy" id="8502"/>
</organismHost>
<dbReference type="Gene3D" id="3.30.230.130">
    <property type="entry name" value="Cullin, Chain C, Domain 2"/>
    <property type="match status" value="1"/>
</dbReference>
<evidence type="ECO:0000313" key="1">
    <source>
        <dbReference type="EMBL" id="ABJ08940.1"/>
    </source>
</evidence>